<dbReference type="RefSeq" id="WP_207703719.1">
    <property type="nucleotide sequence ID" value="NZ_JAFREL020000001.1"/>
</dbReference>
<accession>A0ABV0EK86</accession>
<dbReference type="EMBL" id="JAFREL020000001">
    <property type="protein sequence ID" value="MEO1769034.1"/>
    <property type="molecule type" value="Genomic_DNA"/>
</dbReference>
<keyword evidence="2" id="KW-1185">Reference proteome</keyword>
<protein>
    <recommendedName>
        <fullName evidence="3">5-bromo-4-chloroindolyl phosphate hydrolysis protein</fullName>
    </recommendedName>
</protein>
<comment type="caution">
    <text evidence="1">The sequence shown here is derived from an EMBL/GenBank/DDBJ whole genome shotgun (WGS) entry which is preliminary data.</text>
</comment>
<name>A0ABV0EK86_9ENTE</name>
<evidence type="ECO:0000313" key="1">
    <source>
        <dbReference type="EMBL" id="MEO1769034.1"/>
    </source>
</evidence>
<evidence type="ECO:0000313" key="2">
    <source>
        <dbReference type="Proteomes" id="UP000664357"/>
    </source>
</evidence>
<dbReference type="Proteomes" id="UP000664357">
    <property type="component" value="Unassembled WGS sequence"/>
</dbReference>
<dbReference type="InterPro" id="IPR018770">
    <property type="entry name" value="ChloroindolylP_hydrolase"/>
</dbReference>
<evidence type="ECO:0008006" key="3">
    <source>
        <dbReference type="Google" id="ProtNLM"/>
    </source>
</evidence>
<sequence length="186" mass="21303">MYFYILVIILVAALFVISFELVKRSKLKAAQLLAVHAFQEDHNLSNRDLKIFKETLGEAKSQIRIAEKAMTGIENEQQYLDSALAASKEIFRYLMDKPKDIVLYDNFLYRSLPAFSNTLERRAAFEQTAIDSSELTTTQKELDKILIELSESIVTDYNRYLKDELEETVIEKGAVKQGDHASGQKE</sequence>
<proteinExistence type="predicted"/>
<organism evidence="1 2">
    <name type="scientific">Candidatus Enterococcus ferrettii</name>
    <dbReference type="NCBI Taxonomy" id="2815324"/>
    <lineage>
        <taxon>Bacteria</taxon>
        <taxon>Bacillati</taxon>
        <taxon>Bacillota</taxon>
        <taxon>Bacilli</taxon>
        <taxon>Lactobacillales</taxon>
        <taxon>Enterococcaceae</taxon>
        <taxon>Enterococcus</taxon>
    </lineage>
</organism>
<reference evidence="1 2" key="1">
    <citation type="submission" date="2024-02" db="EMBL/GenBank/DDBJ databases">
        <title>The Genome Sequence of Enterococcus sp. DIV0159.</title>
        <authorList>
            <person name="Earl A."/>
            <person name="Manson A."/>
            <person name="Gilmore M."/>
            <person name="Sanders J."/>
            <person name="Shea T."/>
            <person name="Howe W."/>
            <person name="Livny J."/>
            <person name="Cuomo C."/>
            <person name="Neafsey D."/>
            <person name="Birren B."/>
        </authorList>
    </citation>
    <scope>NUCLEOTIDE SEQUENCE [LARGE SCALE GENOMIC DNA]</scope>
    <source>
        <strain evidence="1 2">665A</strain>
    </source>
</reference>
<gene>
    <name evidence="1" type="ORF">JZO67_000973</name>
</gene>
<dbReference type="Pfam" id="PF10112">
    <property type="entry name" value="Halogen_Hydrol"/>
    <property type="match status" value="1"/>
</dbReference>